<dbReference type="InterPro" id="IPR003337">
    <property type="entry name" value="Trehalose_PPase"/>
</dbReference>
<dbReference type="InterPro" id="IPR036412">
    <property type="entry name" value="HAD-like_sf"/>
</dbReference>
<protein>
    <submittedName>
        <fullName evidence="5">Glycosyl transferase, family 20</fullName>
    </submittedName>
</protein>
<dbReference type="AlphaFoldDB" id="A0AAN8Z249"/>
<comment type="similarity">
    <text evidence="1">In the N-terminal section; belongs to the glycosyltransferase 20 family.</text>
</comment>
<sequence>MSRSYTNLLDLASGNFPVMRKEVRERKGMPRVMTVPGKISELDDDQAHADEVSQMLLDKFECVPAFLPPDILKKYYNGFCKKQLWPLFHYKLPFTADREGRFDRSLWEAYVYVNKLFSQKVIEVIMPDDDYVWIHDYHLMVLPTFLRRRFNRLRMGFFLHSPFPSSEINRTLPVREEILKALLNSDIIGFHTFDYARHFLSCCCRLLGLEYQSKRGYIGLEYYGRTVGIKIMPIGIHMGQIGSVMKLPDKEKKVQELKQQFEGKIVLLGVDDMDIFNGINLKILAMEQMLKRHPKWKGRAVLVQIADPPRGRGMDEEDIHAEMRESCRRINEEYGHPGYEPIILIDRSVPVSERIASYTTAECVVVTAVRDGLNLIPYEYIFCRQGITDAESGGDVEGPRKSMLVVSEFIGCSPSLSGAIKINPWNVEATAEAMNEAISMAEQEKQLRHEKHYLYVSTHDVAYWSRSFLQDLERACADHFRRRCWGIGLGFGFRVVALDSNFRKLSIDEIVSAYCKAENRAILLDYDGTVMPQNSINKAPTKEVISILNTLCSDANNKVFIVSGRGKDSLGNWISPCRRLGIASEHGYFLRWLPNEEWEVCGQNPDFGWMQIAEPVMKLYTEATDGSYIETKDSALVWHHQDADPGFGSSQAKEMLDHLESVLANETVAVKSGQFIVEVKPQGVSRGTVAEKIFITTAENGKKADFVLCIGDDRSDEDMFEVIDNALSRNILSPRASVFACTVGQKPSKAKYYLDDTSEVTLMLESLAEASSPVPSDEDT</sequence>
<keyword evidence="6" id="KW-1185">Reference proteome</keyword>
<dbReference type="NCBIfam" id="TIGR00685">
    <property type="entry name" value="T6PP"/>
    <property type="match status" value="1"/>
</dbReference>
<accession>A0AAN8Z249</accession>
<dbReference type="InterPro" id="IPR023214">
    <property type="entry name" value="HAD_sf"/>
</dbReference>
<dbReference type="FunFam" id="3.40.50.2000:FF:000079">
    <property type="entry name" value="Trehalose-6-phosphate synthase 8"/>
    <property type="match status" value="1"/>
</dbReference>
<dbReference type="FunFam" id="3.40.50.1000:FF:000054">
    <property type="entry name" value="alpha,alpha-trehalose-phosphate synthase [UDP-forming] 6"/>
    <property type="match status" value="1"/>
</dbReference>
<dbReference type="Gene3D" id="3.40.50.2000">
    <property type="entry name" value="Glycogen Phosphorylase B"/>
    <property type="match status" value="2"/>
</dbReference>
<name>A0AAN8Z249_9MAGN</name>
<dbReference type="Pfam" id="PF02358">
    <property type="entry name" value="Trehalose_PPase"/>
    <property type="match status" value="1"/>
</dbReference>
<dbReference type="FunFam" id="3.40.50.1000:FF:000052">
    <property type="entry name" value="Alpha,alpha-trehalose-phosphate synthase [UDP-forming] 6"/>
    <property type="match status" value="1"/>
</dbReference>
<evidence type="ECO:0000256" key="1">
    <source>
        <dbReference type="ARBA" id="ARBA00005409"/>
    </source>
</evidence>
<keyword evidence="4 5" id="KW-0808">Transferase</keyword>
<organism evidence="5 6">
    <name type="scientific">Dillenia turbinata</name>
    <dbReference type="NCBI Taxonomy" id="194707"/>
    <lineage>
        <taxon>Eukaryota</taxon>
        <taxon>Viridiplantae</taxon>
        <taxon>Streptophyta</taxon>
        <taxon>Embryophyta</taxon>
        <taxon>Tracheophyta</taxon>
        <taxon>Spermatophyta</taxon>
        <taxon>Magnoliopsida</taxon>
        <taxon>eudicotyledons</taxon>
        <taxon>Gunneridae</taxon>
        <taxon>Pentapetalae</taxon>
        <taxon>Dilleniales</taxon>
        <taxon>Dilleniaceae</taxon>
        <taxon>Dillenia</taxon>
    </lineage>
</organism>
<dbReference type="Pfam" id="PF00982">
    <property type="entry name" value="Glyco_transf_20"/>
    <property type="match status" value="1"/>
</dbReference>
<dbReference type="GO" id="GO:0004805">
    <property type="term" value="F:trehalose-phosphatase activity"/>
    <property type="evidence" value="ECO:0007669"/>
    <property type="project" value="TreeGrafter"/>
</dbReference>
<dbReference type="Proteomes" id="UP001370490">
    <property type="component" value="Unassembled WGS sequence"/>
</dbReference>
<dbReference type="FunFam" id="3.30.70.1020:FF:000002">
    <property type="entry name" value="Trehalose-6-phosphate synthase 2"/>
    <property type="match status" value="1"/>
</dbReference>
<evidence type="ECO:0000256" key="2">
    <source>
        <dbReference type="ARBA" id="ARBA00006330"/>
    </source>
</evidence>
<dbReference type="InterPro" id="IPR001830">
    <property type="entry name" value="Glyco_trans_20"/>
</dbReference>
<dbReference type="CDD" id="cd03788">
    <property type="entry name" value="GT20_TPS"/>
    <property type="match status" value="1"/>
</dbReference>
<evidence type="ECO:0000256" key="3">
    <source>
        <dbReference type="ARBA" id="ARBA00022676"/>
    </source>
</evidence>
<comment type="caution">
    <text evidence="5">The sequence shown here is derived from an EMBL/GenBank/DDBJ whole genome shotgun (WGS) entry which is preliminary data.</text>
</comment>
<evidence type="ECO:0000313" key="6">
    <source>
        <dbReference type="Proteomes" id="UP001370490"/>
    </source>
</evidence>
<dbReference type="SUPFAM" id="SSF53756">
    <property type="entry name" value="UDP-Glycosyltransferase/glycogen phosphorylase"/>
    <property type="match status" value="1"/>
</dbReference>
<dbReference type="PANTHER" id="PTHR10788">
    <property type="entry name" value="TREHALOSE-6-PHOSPHATE SYNTHASE"/>
    <property type="match status" value="1"/>
</dbReference>
<dbReference type="NCBIfam" id="TIGR01484">
    <property type="entry name" value="HAD-SF-IIB"/>
    <property type="match status" value="1"/>
</dbReference>
<reference evidence="5 6" key="1">
    <citation type="submission" date="2023-12" db="EMBL/GenBank/DDBJ databases">
        <title>A high-quality genome assembly for Dillenia turbinata (Dilleniales).</title>
        <authorList>
            <person name="Chanderbali A."/>
        </authorList>
    </citation>
    <scope>NUCLEOTIDE SEQUENCE [LARGE SCALE GENOMIC DNA]</scope>
    <source>
        <strain evidence="5">LSX21</strain>
        <tissue evidence="5">Leaf</tissue>
    </source>
</reference>
<keyword evidence="3" id="KW-0328">Glycosyltransferase</keyword>
<dbReference type="EMBL" id="JBAMMX010000022">
    <property type="protein sequence ID" value="KAK6917928.1"/>
    <property type="molecule type" value="Genomic_DNA"/>
</dbReference>
<dbReference type="PANTHER" id="PTHR10788:SF116">
    <property type="entry name" value="ALPHA,ALPHA-TREHALOSE-PHOSPHATE SYNTHASE [UDP-FORMING] 7-RELATED"/>
    <property type="match status" value="1"/>
</dbReference>
<proteinExistence type="inferred from homology"/>
<dbReference type="GO" id="GO:0005992">
    <property type="term" value="P:trehalose biosynthetic process"/>
    <property type="evidence" value="ECO:0007669"/>
    <property type="project" value="InterPro"/>
</dbReference>
<dbReference type="InterPro" id="IPR006379">
    <property type="entry name" value="HAD-SF_hydro_IIB"/>
</dbReference>
<gene>
    <name evidence="5" type="ORF">RJ641_016350</name>
</gene>
<comment type="similarity">
    <text evidence="2">In the C-terminal section; belongs to the trehalose phosphatase family.</text>
</comment>
<dbReference type="GO" id="GO:0016757">
    <property type="term" value="F:glycosyltransferase activity"/>
    <property type="evidence" value="ECO:0007669"/>
    <property type="project" value="UniProtKB-KW"/>
</dbReference>
<dbReference type="GO" id="GO:0005829">
    <property type="term" value="C:cytosol"/>
    <property type="evidence" value="ECO:0007669"/>
    <property type="project" value="TreeGrafter"/>
</dbReference>
<dbReference type="FunFam" id="3.40.50.2000:FF:000010">
    <property type="entry name" value="Alpha,alpha-trehalose-phosphate synthase"/>
    <property type="match status" value="1"/>
</dbReference>
<dbReference type="Gene3D" id="3.40.50.1000">
    <property type="entry name" value="HAD superfamily/HAD-like"/>
    <property type="match status" value="2"/>
</dbReference>
<dbReference type="SUPFAM" id="SSF56784">
    <property type="entry name" value="HAD-like"/>
    <property type="match status" value="1"/>
</dbReference>
<evidence type="ECO:0000313" key="5">
    <source>
        <dbReference type="EMBL" id="KAK6917928.1"/>
    </source>
</evidence>
<evidence type="ECO:0000256" key="4">
    <source>
        <dbReference type="ARBA" id="ARBA00022679"/>
    </source>
</evidence>
<dbReference type="CDD" id="cd01627">
    <property type="entry name" value="HAD_TPP"/>
    <property type="match status" value="1"/>
</dbReference>